<evidence type="ECO:0000313" key="2">
    <source>
        <dbReference type="EMBL" id="QII09897.1"/>
    </source>
</evidence>
<evidence type="ECO:0000313" key="5">
    <source>
        <dbReference type="Proteomes" id="UP000501926"/>
    </source>
</evidence>
<dbReference type="EMBL" id="CT573072">
    <property type="protein sequence ID" value="CAJ72724.1"/>
    <property type="molecule type" value="Genomic_DNA"/>
</dbReference>
<dbReference type="EMBL" id="LT934425">
    <property type="protein sequence ID" value="SOH04228.1"/>
    <property type="molecule type" value="Genomic_DNA"/>
</dbReference>
<dbReference type="Gene3D" id="1.25.40.10">
    <property type="entry name" value="Tetratricopeptide repeat domain"/>
    <property type="match status" value="1"/>
</dbReference>
<dbReference type="SMART" id="SM00028">
    <property type="entry name" value="TPR"/>
    <property type="match status" value="2"/>
</dbReference>
<dbReference type="SUPFAM" id="SSF48452">
    <property type="entry name" value="TPR-like"/>
    <property type="match status" value="1"/>
</dbReference>
<protein>
    <submittedName>
        <fullName evidence="1">Uncharacterized protein</fullName>
    </submittedName>
</protein>
<dbReference type="NCBIfam" id="NF047558">
    <property type="entry name" value="TPR_END_plus"/>
    <property type="match status" value="1"/>
</dbReference>
<dbReference type="Pfam" id="PF13181">
    <property type="entry name" value="TPR_8"/>
    <property type="match status" value="1"/>
</dbReference>
<organism evidence="1">
    <name type="scientific">Kuenenia stuttgartiensis</name>
    <dbReference type="NCBI Taxonomy" id="174633"/>
    <lineage>
        <taxon>Bacteria</taxon>
        <taxon>Pseudomonadati</taxon>
        <taxon>Planctomycetota</taxon>
        <taxon>Candidatus Brocadiia</taxon>
        <taxon>Candidatus Brocadiales</taxon>
        <taxon>Candidatus Brocadiaceae</taxon>
        <taxon>Candidatus Kuenenia</taxon>
    </lineage>
</organism>
<evidence type="ECO:0000313" key="1">
    <source>
        <dbReference type="EMBL" id="CAJ72724.1"/>
    </source>
</evidence>
<reference evidence="3" key="4">
    <citation type="submission" date="2017-10" db="EMBL/GenBank/DDBJ databases">
        <authorList>
            <person name="Banno H."/>
            <person name="Chua N.-H."/>
        </authorList>
    </citation>
    <scope>NUCLEOTIDE SEQUENCE [LARGE SCALE GENOMIC DNA]</scope>
    <source>
        <strain evidence="3">Kuenenia_mbr1_ru-nijmegen</strain>
    </source>
</reference>
<reference evidence="4" key="3">
    <citation type="submission" date="2017-10" db="EMBL/GenBank/DDBJ databases">
        <authorList>
            <person name="Frank J."/>
        </authorList>
    </citation>
    <scope>NUCLEOTIDE SEQUENCE [LARGE SCALE GENOMIC DNA]</scope>
</reference>
<sequence length="147" mass="17347">MKTESKKRALSPIKLPKYNFTLRAPEFQREGEEFIVWFFEGIIEKVPDYVECLMYLGNAYTETGRYEKGLLIDLKLCRLRKDDPFVHYNLACSYALLKNTEEAFIALEKAIDLGYNDIYYIKNDKDLAVLRKDLRYKNLLKKISKKA</sequence>
<name>Q1Q062_KUEST</name>
<keyword evidence="4" id="KW-1185">Reference proteome</keyword>
<proteinExistence type="predicted"/>
<accession>Q1Q062</accession>
<evidence type="ECO:0000313" key="3">
    <source>
        <dbReference type="EMBL" id="SOH04228.1"/>
    </source>
</evidence>
<reference evidence="1" key="1">
    <citation type="journal article" date="2006" name="Nature">
        <title>Deciphering the evolution and metabolism of an anammox bacterium from a community genome.</title>
        <authorList>
            <person name="Strous M."/>
            <person name="Pelletier E."/>
            <person name="Mangenot S."/>
            <person name="Rattei T."/>
            <person name="Lehner A."/>
            <person name="Taylor M.W."/>
            <person name="Horn M."/>
            <person name="Daims H."/>
            <person name="Bartol-Mavel D."/>
            <person name="Wincker P."/>
            <person name="Barbe V."/>
            <person name="Fonknechten N."/>
            <person name="Vallenet D."/>
            <person name="Segurens B."/>
            <person name="Schenowitz-Truong C."/>
            <person name="Medigue C."/>
            <person name="Collingro A."/>
            <person name="Snel B."/>
            <person name="Dutilh B.E."/>
            <person name="OpDenCamp H.J.M."/>
            <person name="vanDerDrift C."/>
            <person name="Cirpus I."/>
            <person name="vanDePas-Schoonen K.T."/>
            <person name="Harhangi H.R."/>
            <person name="vanNiftrik L."/>
            <person name="Schmid M."/>
            <person name="Keltjens J."/>
            <person name="vanDeVossenberg J."/>
            <person name="Kartal B."/>
            <person name="Meier H."/>
            <person name="Frishman D."/>
            <person name="Huynen M.A."/>
            <person name="Mewes H."/>
            <person name="Weissenbach J."/>
            <person name="Jetten M.S.M."/>
            <person name="Wagner M."/>
            <person name="LePaslier D."/>
        </authorList>
    </citation>
    <scope>NUCLEOTIDE SEQUENCE</scope>
</reference>
<dbReference type="InterPro" id="IPR019734">
    <property type="entry name" value="TPR_rpt"/>
</dbReference>
<evidence type="ECO:0000313" key="4">
    <source>
        <dbReference type="Proteomes" id="UP000221734"/>
    </source>
</evidence>
<gene>
    <name evidence="2" type="ORF">KsCSTR_05180</name>
    <name evidence="3" type="ORF">KSMBR1_1729</name>
    <name evidence="1" type="ORF">kustd1979</name>
</gene>
<dbReference type="OrthoDB" id="271750at2"/>
<dbReference type="Proteomes" id="UP000221734">
    <property type="component" value="Chromosome Kuenenia_stuttgartiensis_MBR1"/>
</dbReference>
<dbReference type="Proteomes" id="UP000501926">
    <property type="component" value="Chromosome"/>
</dbReference>
<reference evidence="2 5" key="5">
    <citation type="submission" date="2020-02" db="EMBL/GenBank/DDBJ databases">
        <title>Newly sequenced genome of strain CSTR1 showed variability in Candidatus Kuenenia stuttgartiensis genomes.</title>
        <authorList>
            <person name="Ding C."/>
            <person name="Adrian L."/>
        </authorList>
    </citation>
    <scope>NUCLEOTIDE SEQUENCE [LARGE SCALE GENOMIC DNA]</scope>
    <source>
        <strain evidence="2 5">CSTR1</strain>
    </source>
</reference>
<dbReference type="AlphaFoldDB" id="Q1Q062"/>
<reference evidence="1" key="2">
    <citation type="submission" date="2006-01" db="EMBL/GenBank/DDBJ databases">
        <authorList>
            <person name="Genoscope"/>
        </authorList>
    </citation>
    <scope>NUCLEOTIDE SEQUENCE</scope>
</reference>
<dbReference type="KEGG" id="kst:KSMBR1_1729"/>
<dbReference type="InterPro" id="IPR011990">
    <property type="entry name" value="TPR-like_helical_dom_sf"/>
</dbReference>
<dbReference type="RefSeq" id="WP_099324954.1">
    <property type="nucleotide sequence ID" value="NZ_CP049055.1"/>
</dbReference>
<dbReference type="EMBL" id="CP049055">
    <property type="protein sequence ID" value="QII09897.1"/>
    <property type="molecule type" value="Genomic_DNA"/>
</dbReference>